<dbReference type="FunFam" id="3.40.50.12780:FF:000013">
    <property type="entry name" value="Long-chain-fatty-acid--AMP ligase FadD32"/>
    <property type="match status" value="1"/>
</dbReference>
<protein>
    <submittedName>
        <fullName evidence="7">Long-chain-fatty-acid--AMP ligase FadD32</fullName>
        <ecNumber evidence="7">6.2.1.-</ecNumber>
    </submittedName>
</protein>
<dbReference type="InterPro" id="IPR025110">
    <property type="entry name" value="AMP-bd_C"/>
</dbReference>
<dbReference type="PANTHER" id="PTHR22754">
    <property type="entry name" value="DISCO-INTERACTING PROTEIN 2 DIP2 -RELATED"/>
    <property type="match status" value="1"/>
</dbReference>
<dbReference type="GO" id="GO:0016874">
    <property type="term" value="F:ligase activity"/>
    <property type="evidence" value="ECO:0007669"/>
    <property type="project" value="UniProtKB-KW"/>
</dbReference>
<keyword evidence="3" id="KW-0276">Fatty acid metabolism</keyword>
<dbReference type="Pfam" id="PF00501">
    <property type="entry name" value="AMP-binding"/>
    <property type="match status" value="1"/>
</dbReference>
<gene>
    <name evidence="7" type="ORF">CCHOA_00630</name>
</gene>
<feature type="domain" description="AMP-dependent synthetase/ligase" evidence="5">
    <location>
        <begin position="37"/>
        <end position="457"/>
    </location>
</feature>
<dbReference type="OrthoDB" id="3671040at2"/>
<dbReference type="Gene3D" id="3.30.300.30">
    <property type="match status" value="1"/>
</dbReference>
<dbReference type="KEGG" id="ccho:CCHOA_00630"/>
<dbReference type="Pfam" id="PF23024">
    <property type="entry name" value="AMP-dom_DIP2-like"/>
    <property type="match status" value="1"/>
</dbReference>
<name>A0A3G6J3B7_9CORY</name>
<dbReference type="InterPro" id="IPR045851">
    <property type="entry name" value="AMP-bd_C_sf"/>
</dbReference>
<evidence type="ECO:0000313" key="8">
    <source>
        <dbReference type="Proteomes" id="UP000269019"/>
    </source>
</evidence>
<evidence type="ECO:0000256" key="2">
    <source>
        <dbReference type="ARBA" id="ARBA00022598"/>
    </source>
</evidence>
<sequence>MAAANPVQQFFTDTGQIVVPDHLHLAGVSEALFQADVAAGNADKEVIIFHDYSTSREGTQRHVTRAEVNRRIKAVAARLLQTCSLGGHAAILMGNSPEYVYACLGALYAGMVPVPLYDPNEPGHAEHLDSVLHDSTPAVVLTNTVSAPAVRTYFSHLPAAKRPRILAVDALADSLADSYTSPLESEQGQQLVAQLQQAGIAPADTTAMLQYTSGSTRLPAGVKLTHRSMFTNALQIYVAAQFKSPQRMVSWLPMHHDMGIMLAVMFTIFGMPMDIMQPRDFVQQPSRWLRQLARRADEDYSYTAVPNFALGLAIRYGLPAIDDDLDLSSVDNLILGAEPVQPQALEAFADAFAPYGFQRNALRPSFGQTEASLLLTTPQTLQRPRIEAVDRAALTEDTITLAAADADPATVTHIVSCGEPIPAEHVIIVDPDTREELPEGRVGAIWGYGNNVAGGYYQRDEETADTFGCVLAKKLDTNSRAEGVPADAKWLSTGDRGCILDGELFITGRQKELIIIAGRNHYPLDIEWTATQATSHIRPASLAAFAIPGDDVEQLVVLAEREPDADPAGDEAAVAAIVAAVTARHGIVPKEVKIVEPDSILRSASAKIARRRVQQQYIEQQQ</sequence>
<evidence type="ECO:0000256" key="4">
    <source>
        <dbReference type="ARBA" id="ARBA00023098"/>
    </source>
</evidence>
<dbReference type="GO" id="GO:0071766">
    <property type="term" value="P:Actinobacterium-type cell wall biogenesis"/>
    <property type="evidence" value="ECO:0007669"/>
    <property type="project" value="UniProtKB-ARBA"/>
</dbReference>
<accession>A0A3G6J3B7</accession>
<comment type="similarity">
    <text evidence="1">Belongs to the ATP-dependent AMP-binding enzyme family.</text>
</comment>
<keyword evidence="8" id="KW-1185">Reference proteome</keyword>
<dbReference type="NCBIfam" id="NF040633">
    <property type="entry name" value="FadD32_Coryne"/>
    <property type="match status" value="1"/>
</dbReference>
<keyword evidence="4" id="KW-0443">Lipid metabolism</keyword>
<dbReference type="InterPro" id="IPR040097">
    <property type="entry name" value="FAAL/FAAC"/>
</dbReference>
<proteinExistence type="inferred from homology"/>
<evidence type="ECO:0000259" key="6">
    <source>
        <dbReference type="Pfam" id="PF23024"/>
    </source>
</evidence>
<reference evidence="7 8" key="1">
    <citation type="submission" date="2018-11" db="EMBL/GenBank/DDBJ databases">
        <authorList>
            <person name="Kleinhagauer T."/>
            <person name="Glaeser S.P."/>
            <person name="Spergser J."/>
            <person name="Ruckert C."/>
            <person name="Kaempfer P."/>
            <person name="Busse H.-J."/>
        </authorList>
    </citation>
    <scope>NUCLEOTIDE SEQUENCE [LARGE SCALE GENOMIC DNA]</scope>
    <source>
        <strain evidence="7 8">200CH</strain>
    </source>
</reference>
<evidence type="ECO:0000313" key="7">
    <source>
        <dbReference type="EMBL" id="AZA12555.1"/>
    </source>
</evidence>
<dbReference type="GO" id="GO:0070566">
    <property type="term" value="F:adenylyltransferase activity"/>
    <property type="evidence" value="ECO:0007669"/>
    <property type="project" value="TreeGrafter"/>
</dbReference>
<dbReference type="Proteomes" id="UP000269019">
    <property type="component" value="Chromosome"/>
</dbReference>
<dbReference type="CDD" id="cd05931">
    <property type="entry name" value="FAAL"/>
    <property type="match status" value="1"/>
</dbReference>
<dbReference type="InterPro" id="IPR000873">
    <property type="entry name" value="AMP-dep_synth/lig_dom"/>
</dbReference>
<evidence type="ECO:0000256" key="3">
    <source>
        <dbReference type="ARBA" id="ARBA00022832"/>
    </source>
</evidence>
<dbReference type="GO" id="GO:0006633">
    <property type="term" value="P:fatty acid biosynthetic process"/>
    <property type="evidence" value="ECO:0007669"/>
    <property type="project" value="TreeGrafter"/>
</dbReference>
<dbReference type="AlphaFoldDB" id="A0A3G6J3B7"/>
<organism evidence="7 8">
    <name type="scientific">Corynebacterium choanae</name>
    <dbReference type="NCBI Taxonomy" id="1862358"/>
    <lineage>
        <taxon>Bacteria</taxon>
        <taxon>Bacillati</taxon>
        <taxon>Actinomycetota</taxon>
        <taxon>Actinomycetes</taxon>
        <taxon>Mycobacteriales</taxon>
        <taxon>Corynebacteriaceae</taxon>
        <taxon>Corynebacterium</taxon>
    </lineage>
</organism>
<dbReference type="Gene3D" id="3.40.50.12780">
    <property type="entry name" value="N-terminal domain of ligase-like"/>
    <property type="match status" value="1"/>
</dbReference>
<dbReference type="EMBL" id="CP033896">
    <property type="protein sequence ID" value="AZA12555.1"/>
    <property type="molecule type" value="Genomic_DNA"/>
</dbReference>
<evidence type="ECO:0000256" key="1">
    <source>
        <dbReference type="ARBA" id="ARBA00006432"/>
    </source>
</evidence>
<dbReference type="PANTHER" id="PTHR22754:SF32">
    <property type="entry name" value="DISCO-INTERACTING PROTEIN 2"/>
    <property type="match status" value="1"/>
</dbReference>
<evidence type="ECO:0000259" key="5">
    <source>
        <dbReference type="Pfam" id="PF00501"/>
    </source>
</evidence>
<dbReference type="GO" id="GO:0005886">
    <property type="term" value="C:plasma membrane"/>
    <property type="evidence" value="ECO:0007669"/>
    <property type="project" value="TreeGrafter"/>
</dbReference>
<dbReference type="EC" id="6.2.1.-" evidence="7"/>
<feature type="domain" description="AMP-binding enzyme C-terminal" evidence="6">
    <location>
        <begin position="512"/>
        <end position="621"/>
    </location>
</feature>
<keyword evidence="2 7" id="KW-0436">Ligase</keyword>
<dbReference type="RefSeq" id="WP_123930544.1">
    <property type="nucleotide sequence ID" value="NZ_CP033896.1"/>
</dbReference>
<dbReference type="InterPro" id="IPR042099">
    <property type="entry name" value="ANL_N_sf"/>
</dbReference>
<dbReference type="SUPFAM" id="SSF56801">
    <property type="entry name" value="Acetyl-CoA synthetase-like"/>
    <property type="match status" value="1"/>
</dbReference>